<sequence>MSRWGIGVEGRRIADLGDGTYRNPVISGDFPDPSVLKDGEDYYLTTSSFDAAPGLLIQYSRDLVNWEPLTFALPNPPAIVFAVDIVKHEGRFFIYIPFIPAAWAPEFGSTPRIAVIHADSMAGPWSAPIFLDIERAIDPGHIVGEDGRRYLFLSGIRRVRLTEDGLATDGPIEQVYDGWRYPDEWITEAYALEGPKLLRRGEWFYLISAVGGTAGPATGHMVTVARSRSVHGPWENDPANPIVRTRSSDEAWWSRGHATAVEGPSGDWWLVYHGYENGFRTLGRQVLLEPAEWTDDGWLRALGGDLSQPLPMPIVGTATASGSSGAPDVGSLRGVSRSDDFTALELGSQWAFHAPAPGELGRVALEGDALVLAGKGTGPADSSPLAVPTGDRSYEIEVVVELLDQREDASGGVGADDQSIGGLLLFFDNALFLGMGWGGSTMTTYGGGRRSHWREQVPGSGVLHLRIRNDEHIVSMWHSPDGETWTRHGLRFETSGYNANTVNDLLSLRPAIFAAGPGAVRFRRFAYRAL</sequence>
<dbReference type="Gene3D" id="2.115.10.20">
    <property type="entry name" value="Glycosyl hydrolase domain, family 43"/>
    <property type="match status" value="1"/>
</dbReference>
<dbReference type="RefSeq" id="WP_136426777.1">
    <property type="nucleotide sequence ID" value="NZ_SSSM01000003.1"/>
</dbReference>
<accession>A0A4V3WTE1</accession>
<dbReference type="SUPFAM" id="SSF49899">
    <property type="entry name" value="Concanavalin A-like lectins/glucanases"/>
    <property type="match status" value="1"/>
</dbReference>
<evidence type="ECO:0000256" key="2">
    <source>
        <dbReference type="ARBA" id="ARBA00022801"/>
    </source>
</evidence>
<name>A0A4V3WTE1_9MICO</name>
<feature type="active site" description="Proton acceptor" evidence="4">
    <location>
        <position position="32"/>
    </location>
</feature>
<proteinExistence type="inferred from homology"/>
<dbReference type="EMBL" id="SSSM01000003">
    <property type="protein sequence ID" value="THG31657.1"/>
    <property type="molecule type" value="Genomic_DNA"/>
</dbReference>
<dbReference type="Gene3D" id="2.60.120.200">
    <property type="match status" value="1"/>
</dbReference>
<dbReference type="OrthoDB" id="9801455at2"/>
<keyword evidence="8" id="KW-1185">Reference proteome</keyword>
<dbReference type="GO" id="GO:0005975">
    <property type="term" value="P:carbohydrate metabolic process"/>
    <property type="evidence" value="ECO:0007669"/>
    <property type="project" value="InterPro"/>
</dbReference>
<evidence type="ECO:0000256" key="1">
    <source>
        <dbReference type="ARBA" id="ARBA00009865"/>
    </source>
</evidence>
<evidence type="ECO:0000256" key="5">
    <source>
        <dbReference type="PIRSR" id="PIRSR606710-2"/>
    </source>
</evidence>
<evidence type="ECO:0000313" key="8">
    <source>
        <dbReference type="Proteomes" id="UP000309133"/>
    </source>
</evidence>
<dbReference type="PANTHER" id="PTHR42812:SF2">
    <property type="entry name" value="XYLOSIDASE_ARABINOSIDASE"/>
    <property type="match status" value="1"/>
</dbReference>
<protein>
    <submittedName>
        <fullName evidence="7">Xylan 1,4-beta-xylosidase</fullName>
    </submittedName>
</protein>
<feature type="active site" description="Proton donor" evidence="4">
    <location>
        <position position="193"/>
    </location>
</feature>
<organism evidence="7 8">
    <name type="scientific">Naasia lichenicola</name>
    <dbReference type="NCBI Taxonomy" id="2565933"/>
    <lineage>
        <taxon>Bacteria</taxon>
        <taxon>Bacillati</taxon>
        <taxon>Actinomycetota</taxon>
        <taxon>Actinomycetes</taxon>
        <taxon>Micrococcales</taxon>
        <taxon>Microbacteriaceae</taxon>
        <taxon>Naasia</taxon>
    </lineage>
</organism>
<evidence type="ECO:0000256" key="4">
    <source>
        <dbReference type="PIRSR" id="PIRSR606710-1"/>
    </source>
</evidence>
<dbReference type="InterPro" id="IPR013320">
    <property type="entry name" value="ConA-like_dom_sf"/>
</dbReference>
<gene>
    <name evidence="7" type="ORF">E6C64_06190</name>
</gene>
<reference evidence="7 8" key="1">
    <citation type="submission" date="2019-04" db="EMBL/GenBank/DDBJ databases">
        <authorList>
            <person name="Jiang L."/>
        </authorList>
    </citation>
    <scope>NUCLEOTIDE SEQUENCE [LARGE SCALE GENOMIC DNA]</scope>
    <source>
        <strain evidence="7 8">YIM 131853</strain>
    </source>
</reference>
<dbReference type="SUPFAM" id="SSF75005">
    <property type="entry name" value="Arabinanase/levansucrase/invertase"/>
    <property type="match status" value="1"/>
</dbReference>
<feature type="site" description="Important for catalytic activity, responsible for pKa modulation of the active site Glu and correct orientation of both the proton donor and substrate" evidence="5">
    <location>
        <position position="138"/>
    </location>
</feature>
<keyword evidence="3 6" id="KW-0326">Glycosidase</keyword>
<evidence type="ECO:0000313" key="7">
    <source>
        <dbReference type="EMBL" id="THG31657.1"/>
    </source>
</evidence>
<keyword evidence="2 6" id="KW-0378">Hydrolase</keyword>
<comment type="similarity">
    <text evidence="1 6">Belongs to the glycosyl hydrolase 43 family.</text>
</comment>
<evidence type="ECO:0000256" key="6">
    <source>
        <dbReference type="RuleBase" id="RU361187"/>
    </source>
</evidence>
<dbReference type="AlphaFoldDB" id="A0A4V3WTE1"/>
<dbReference type="InterPro" id="IPR023296">
    <property type="entry name" value="Glyco_hydro_beta-prop_sf"/>
</dbReference>
<dbReference type="GO" id="GO:0004553">
    <property type="term" value="F:hydrolase activity, hydrolyzing O-glycosyl compounds"/>
    <property type="evidence" value="ECO:0007669"/>
    <property type="project" value="InterPro"/>
</dbReference>
<dbReference type="InterPro" id="IPR051795">
    <property type="entry name" value="Glycosyl_Hydrlase_43"/>
</dbReference>
<dbReference type="Proteomes" id="UP000309133">
    <property type="component" value="Unassembled WGS sequence"/>
</dbReference>
<dbReference type="InterPro" id="IPR006710">
    <property type="entry name" value="Glyco_hydro_43"/>
</dbReference>
<evidence type="ECO:0000256" key="3">
    <source>
        <dbReference type="ARBA" id="ARBA00023295"/>
    </source>
</evidence>
<dbReference type="PANTHER" id="PTHR42812">
    <property type="entry name" value="BETA-XYLOSIDASE"/>
    <property type="match status" value="1"/>
</dbReference>
<comment type="caution">
    <text evidence="7">The sequence shown here is derived from an EMBL/GenBank/DDBJ whole genome shotgun (WGS) entry which is preliminary data.</text>
</comment>
<dbReference type="CDD" id="cd09002">
    <property type="entry name" value="GH43_XYL-like"/>
    <property type="match status" value="1"/>
</dbReference>
<dbReference type="Pfam" id="PF04616">
    <property type="entry name" value="Glyco_hydro_43"/>
    <property type="match status" value="1"/>
</dbReference>